<keyword evidence="2" id="KW-0479">Metal-binding</keyword>
<evidence type="ECO:0000256" key="6">
    <source>
        <dbReference type="ARBA" id="ARBA00023015"/>
    </source>
</evidence>
<feature type="compositionally biased region" description="Basic and acidic residues" evidence="10">
    <location>
        <begin position="301"/>
        <end position="310"/>
    </location>
</feature>
<dbReference type="eggNOG" id="KOG1721">
    <property type="taxonomic scope" value="Eukaryota"/>
</dbReference>
<evidence type="ECO:0000256" key="8">
    <source>
        <dbReference type="ARBA" id="ARBA00023242"/>
    </source>
</evidence>
<dbReference type="OrthoDB" id="6077919at2759"/>
<dbReference type="SUPFAM" id="SSF57667">
    <property type="entry name" value="beta-beta-alpha zinc fingers"/>
    <property type="match status" value="1"/>
</dbReference>
<keyword evidence="5" id="KW-0862">Zinc</keyword>
<keyword evidence="8" id="KW-0539">Nucleus</keyword>
<evidence type="ECO:0000256" key="10">
    <source>
        <dbReference type="SAM" id="MobiDB-lite"/>
    </source>
</evidence>
<dbReference type="GO" id="GO:0010200">
    <property type="term" value="P:response to chitin"/>
    <property type="evidence" value="ECO:0000318"/>
    <property type="project" value="GO_Central"/>
</dbReference>
<feature type="compositionally biased region" description="Acidic residues" evidence="10">
    <location>
        <begin position="271"/>
        <end position="280"/>
    </location>
</feature>
<accession>A0A022R0Z3</accession>
<keyword evidence="3" id="KW-0677">Repeat</keyword>
<evidence type="ECO:0000313" key="12">
    <source>
        <dbReference type="EMBL" id="EYU32430.1"/>
    </source>
</evidence>
<dbReference type="GO" id="GO:0005634">
    <property type="term" value="C:nucleus"/>
    <property type="evidence" value="ECO:0007669"/>
    <property type="project" value="UniProtKB-SubCell"/>
</dbReference>
<dbReference type="PROSITE" id="PS00028">
    <property type="entry name" value="ZINC_FINGER_C2H2_1"/>
    <property type="match status" value="2"/>
</dbReference>
<sequence>MDSVDEVVAVAPPPPPSYDNELQDVVVSPPAIAKGKRTKRQRLPLPTLITTTTCTTNINRLSPSFSSAAATSSEESTTTEEEDTARCLILLARGGGGHFQTRPLDKADGDDEDGDRHDYIFKQNSSRKRRAAETNAAGYKGGGACMYACKTCGRVFPSFQALGGHRASHKKPRNEKRTVIFFSDEEFLHKSQKRLTPPPPTSLSLQLSNLSAAAAPRSTFPSPKIHVCSYCGADFSSGQALGGHMRRHRPILTLSPSNIVAARARGGASVDEPEPEPEPEEWMKGRNGLTLDLNLPAPDDENQRRKEGGAPEKLVLTTGQHGCG</sequence>
<keyword evidence="7" id="KW-0804">Transcription</keyword>
<dbReference type="KEGG" id="egt:105963478"/>
<dbReference type="OMA" id="EPLTCAN"/>
<organism evidence="12 13">
    <name type="scientific">Erythranthe guttata</name>
    <name type="common">Yellow monkey flower</name>
    <name type="synonym">Mimulus guttatus</name>
    <dbReference type="NCBI Taxonomy" id="4155"/>
    <lineage>
        <taxon>Eukaryota</taxon>
        <taxon>Viridiplantae</taxon>
        <taxon>Streptophyta</taxon>
        <taxon>Embryophyta</taxon>
        <taxon>Tracheophyta</taxon>
        <taxon>Spermatophyta</taxon>
        <taxon>Magnoliopsida</taxon>
        <taxon>eudicotyledons</taxon>
        <taxon>Gunneridae</taxon>
        <taxon>Pentapetalae</taxon>
        <taxon>asterids</taxon>
        <taxon>lamiids</taxon>
        <taxon>Lamiales</taxon>
        <taxon>Phrymaceae</taxon>
        <taxon>Erythranthe</taxon>
    </lineage>
</organism>
<dbReference type="PANTHER" id="PTHR26374:SF379">
    <property type="entry name" value="ZINC FINGER PROTEIN ZAT12"/>
    <property type="match status" value="1"/>
</dbReference>
<evidence type="ECO:0000256" key="1">
    <source>
        <dbReference type="ARBA" id="ARBA00004123"/>
    </source>
</evidence>
<name>A0A022R0Z3_ERYGU</name>
<evidence type="ECO:0000256" key="5">
    <source>
        <dbReference type="ARBA" id="ARBA00022833"/>
    </source>
</evidence>
<comment type="subcellular location">
    <subcellularLocation>
        <location evidence="1">Nucleus</location>
    </subcellularLocation>
</comment>
<dbReference type="PANTHER" id="PTHR26374">
    <property type="entry name" value="ZINC FINGER PROTEIN ZAT5"/>
    <property type="match status" value="1"/>
</dbReference>
<feature type="region of interest" description="Disordered" evidence="10">
    <location>
        <begin position="264"/>
        <end position="324"/>
    </location>
</feature>
<keyword evidence="4 9" id="KW-0863">Zinc-finger</keyword>
<gene>
    <name evidence="12" type="ORF">MIMGU_mgv1a010048mg</name>
</gene>
<evidence type="ECO:0000256" key="3">
    <source>
        <dbReference type="ARBA" id="ARBA00022737"/>
    </source>
</evidence>
<dbReference type="EMBL" id="KI630839">
    <property type="protein sequence ID" value="EYU32430.1"/>
    <property type="molecule type" value="Genomic_DNA"/>
</dbReference>
<feature type="region of interest" description="Disordered" evidence="10">
    <location>
        <begin position="1"/>
        <end position="44"/>
    </location>
</feature>
<reference evidence="12 13" key="1">
    <citation type="journal article" date="2013" name="Proc. Natl. Acad. Sci. U.S.A.">
        <title>Fine-scale variation in meiotic recombination in Mimulus inferred from population shotgun sequencing.</title>
        <authorList>
            <person name="Hellsten U."/>
            <person name="Wright K.M."/>
            <person name="Jenkins J."/>
            <person name="Shu S."/>
            <person name="Yuan Y."/>
            <person name="Wessler S.R."/>
            <person name="Schmutz J."/>
            <person name="Willis J.H."/>
            <person name="Rokhsar D.S."/>
        </authorList>
    </citation>
    <scope>NUCLEOTIDE SEQUENCE [LARGE SCALE GENOMIC DNA]</scope>
    <source>
        <strain evidence="13">cv. DUN x IM62</strain>
    </source>
</reference>
<dbReference type="AlphaFoldDB" id="A0A022R0Z3"/>
<dbReference type="Proteomes" id="UP000030748">
    <property type="component" value="Unassembled WGS sequence"/>
</dbReference>
<feature type="domain" description="C2H2-type" evidence="11">
    <location>
        <begin position="147"/>
        <end position="174"/>
    </location>
</feature>
<proteinExistence type="predicted"/>
<dbReference type="STRING" id="4155.A0A022R0Z3"/>
<evidence type="ECO:0000256" key="9">
    <source>
        <dbReference type="PROSITE-ProRule" id="PRU00042"/>
    </source>
</evidence>
<dbReference type="PROSITE" id="PS50157">
    <property type="entry name" value="ZINC_FINGER_C2H2_2"/>
    <property type="match status" value="2"/>
</dbReference>
<keyword evidence="13" id="KW-1185">Reference proteome</keyword>
<dbReference type="Gene3D" id="3.30.160.60">
    <property type="entry name" value="Classic Zinc Finger"/>
    <property type="match status" value="1"/>
</dbReference>
<evidence type="ECO:0000256" key="2">
    <source>
        <dbReference type="ARBA" id="ARBA00022723"/>
    </source>
</evidence>
<feature type="domain" description="C2H2-type" evidence="11">
    <location>
        <begin position="226"/>
        <end position="248"/>
    </location>
</feature>
<dbReference type="InterPro" id="IPR013087">
    <property type="entry name" value="Znf_C2H2_type"/>
</dbReference>
<dbReference type="SMART" id="SM00355">
    <property type="entry name" value="ZnF_C2H2"/>
    <property type="match status" value="2"/>
</dbReference>
<evidence type="ECO:0000256" key="4">
    <source>
        <dbReference type="ARBA" id="ARBA00022771"/>
    </source>
</evidence>
<keyword evidence="6" id="KW-0805">Transcription regulation</keyword>
<dbReference type="Pfam" id="PF13912">
    <property type="entry name" value="zf-C2H2_6"/>
    <property type="match status" value="2"/>
</dbReference>
<evidence type="ECO:0000256" key="7">
    <source>
        <dbReference type="ARBA" id="ARBA00023163"/>
    </source>
</evidence>
<dbReference type="InterPro" id="IPR036236">
    <property type="entry name" value="Znf_C2H2_sf"/>
</dbReference>
<evidence type="ECO:0000313" key="13">
    <source>
        <dbReference type="Proteomes" id="UP000030748"/>
    </source>
</evidence>
<evidence type="ECO:0000259" key="11">
    <source>
        <dbReference type="PROSITE" id="PS50157"/>
    </source>
</evidence>
<dbReference type="GO" id="GO:0008270">
    <property type="term" value="F:zinc ion binding"/>
    <property type="evidence" value="ECO:0007669"/>
    <property type="project" value="UniProtKB-KW"/>
</dbReference>
<protein>
    <recommendedName>
        <fullName evidence="11">C2H2-type domain-containing protein</fullName>
    </recommendedName>
</protein>